<keyword evidence="3" id="KW-0732">Signal</keyword>
<dbReference type="CDD" id="cd19999">
    <property type="entry name" value="PBP1_ABC_sugar_binding-like"/>
    <property type="match status" value="1"/>
</dbReference>
<dbReference type="Proteomes" id="UP000283745">
    <property type="component" value="Unassembled WGS sequence"/>
</dbReference>
<dbReference type="AlphaFoldDB" id="A0A414EQS3"/>
<proteinExistence type="inferred from homology"/>
<evidence type="ECO:0000256" key="3">
    <source>
        <dbReference type="ARBA" id="ARBA00022729"/>
    </source>
</evidence>
<comment type="similarity">
    <text evidence="2">Belongs to the bacterial solute-binding protein 2 family.</text>
</comment>
<organism evidence="4 5">
    <name type="scientific">Blautia obeum</name>
    <dbReference type="NCBI Taxonomy" id="40520"/>
    <lineage>
        <taxon>Bacteria</taxon>
        <taxon>Bacillati</taxon>
        <taxon>Bacillota</taxon>
        <taxon>Clostridia</taxon>
        <taxon>Lachnospirales</taxon>
        <taxon>Lachnospiraceae</taxon>
        <taxon>Blautia</taxon>
    </lineage>
</organism>
<dbReference type="Gene3D" id="3.40.50.2300">
    <property type="match status" value="2"/>
</dbReference>
<dbReference type="PANTHER" id="PTHR46847">
    <property type="entry name" value="D-ALLOSE-BINDING PERIPLASMIC PROTEIN-RELATED"/>
    <property type="match status" value="1"/>
</dbReference>
<reference evidence="4 5" key="1">
    <citation type="submission" date="2018-08" db="EMBL/GenBank/DDBJ databases">
        <title>A genome reference for cultivated species of the human gut microbiota.</title>
        <authorList>
            <person name="Zou Y."/>
            <person name="Xue W."/>
            <person name="Luo G."/>
        </authorList>
    </citation>
    <scope>NUCLEOTIDE SEQUENCE [LARGE SCALE GENOMIC DNA]</scope>
    <source>
        <strain evidence="4 5">AM28-23</strain>
    </source>
</reference>
<accession>A0A414EQS3</accession>
<dbReference type="SUPFAM" id="SSF53822">
    <property type="entry name" value="Periplasmic binding protein-like I"/>
    <property type="match status" value="1"/>
</dbReference>
<dbReference type="RefSeq" id="WP_015543363.1">
    <property type="nucleotide sequence ID" value="NZ_CABJFK010000005.1"/>
</dbReference>
<dbReference type="Pfam" id="PF13407">
    <property type="entry name" value="Peripla_BP_4"/>
    <property type="match status" value="1"/>
</dbReference>
<evidence type="ECO:0000256" key="2">
    <source>
        <dbReference type="ARBA" id="ARBA00007639"/>
    </source>
</evidence>
<dbReference type="GO" id="GO:0030313">
    <property type="term" value="C:cell envelope"/>
    <property type="evidence" value="ECO:0007669"/>
    <property type="project" value="UniProtKB-SubCell"/>
</dbReference>
<evidence type="ECO:0000256" key="1">
    <source>
        <dbReference type="ARBA" id="ARBA00004196"/>
    </source>
</evidence>
<dbReference type="InterPro" id="IPR025997">
    <property type="entry name" value="SBP_2_dom"/>
</dbReference>
<evidence type="ECO:0000313" key="4">
    <source>
        <dbReference type="EMBL" id="RHE40121.1"/>
    </source>
</evidence>
<evidence type="ECO:0000313" key="5">
    <source>
        <dbReference type="Proteomes" id="UP000283745"/>
    </source>
</evidence>
<sequence>MKKRVLAIIMAGLMAASMSSVCAYAEAEEKTEGFYIGLSNGYWGNTWRAQMVEDFETKAEEYKEQGILSDYMISNTNSDATEQLNQINAMIDSGVDAILIDAVSPTTIKSAVEKAKAKGILVVIANDPAAYEDTICVCGDNYTWQKIQAMWLMEQIEGKGDIVKITGVSGNAADTIREQANDDVLADYPDVNVLTSAPGNWSQTDAQSVMTTFLSSYDNIDAVLEQDVMAEGVIKAYENANKDIPVMTGDYTKSFFTKWAEMEDLNTIGVPYAPGNATVALEVAVRLLQGKEIDESNLVANPMDENMINTIMVAPPYVVTKEAQPDAAWMEGLENTEAISLDEAMELLKDSADTAALDGYMSDEAVDKLFK</sequence>
<dbReference type="EMBL" id="QSKF01000005">
    <property type="protein sequence ID" value="RHE40121.1"/>
    <property type="molecule type" value="Genomic_DNA"/>
</dbReference>
<dbReference type="GO" id="GO:0030246">
    <property type="term" value="F:carbohydrate binding"/>
    <property type="evidence" value="ECO:0007669"/>
    <property type="project" value="UniProtKB-ARBA"/>
</dbReference>
<dbReference type="InterPro" id="IPR028082">
    <property type="entry name" value="Peripla_BP_I"/>
</dbReference>
<comment type="caution">
    <text evidence="4">The sequence shown here is derived from an EMBL/GenBank/DDBJ whole genome shotgun (WGS) entry which is preliminary data.</text>
</comment>
<comment type="subcellular location">
    <subcellularLocation>
        <location evidence="1">Cell envelope</location>
    </subcellularLocation>
</comment>
<dbReference type="PANTHER" id="PTHR46847:SF1">
    <property type="entry name" value="D-ALLOSE-BINDING PERIPLASMIC PROTEIN-RELATED"/>
    <property type="match status" value="1"/>
</dbReference>
<protein>
    <submittedName>
        <fullName evidence="4">ABC transporter substrate-binding protein</fullName>
    </submittedName>
</protein>
<name>A0A414EQS3_9FIRM</name>
<gene>
    <name evidence="4" type="ORF">DW740_07360</name>
</gene>